<dbReference type="CDD" id="cd05300">
    <property type="entry name" value="2-Hacid_dh_1"/>
    <property type="match status" value="1"/>
</dbReference>
<evidence type="ECO:0000313" key="5">
    <source>
        <dbReference type="Proteomes" id="UP000190092"/>
    </source>
</evidence>
<dbReference type="InterPro" id="IPR036291">
    <property type="entry name" value="NAD(P)-bd_dom_sf"/>
</dbReference>
<dbReference type="OrthoDB" id="9793626at2"/>
<dbReference type="AlphaFoldDB" id="A0A1T4PWK2"/>
<dbReference type="GO" id="GO:0051287">
    <property type="term" value="F:NAD binding"/>
    <property type="evidence" value="ECO:0007669"/>
    <property type="project" value="InterPro"/>
</dbReference>
<dbReference type="GO" id="GO:0016491">
    <property type="term" value="F:oxidoreductase activity"/>
    <property type="evidence" value="ECO:0007669"/>
    <property type="project" value="UniProtKB-KW"/>
</dbReference>
<accession>A0A1T4PWK2</accession>
<keyword evidence="1" id="KW-0560">Oxidoreductase</keyword>
<evidence type="ECO:0000313" key="4">
    <source>
        <dbReference type="EMBL" id="SJZ95839.1"/>
    </source>
</evidence>
<keyword evidence="2" id="KW-0520">NAD</keyword>
<dbReference type="RefSeq" id="WP_085934681.1">
    <property type="nucleotide sequence ID" value="NZ_FUWJ01000002.1"/>
</dbReference>
<dbReference type="Proteomes" id="UP000190092">
    <property type="component" value="Unassembled WGS sequence"/>
</dbReference>
<reference evidence="5" key="1">
    <citation type="submission" date="2017-02" db="EMBL/GenBank/DDBJ databases">
        <authorList>
            <person name="Varghese N."/>
            <person name="Submissions S."/>
        </authorList>
    </citation>
    <scope>NUCLEOTIDE SEQUENCE [LARGE SCALE GENOMIC DNA]</scope>
    <source>
        <strain evidence="5">ATCC 27094</strain>
    </source>
</reference>
<dbReference type="EMBL" id="FUWJ01000002">
    <property type="protein sequence ID" value="SJZ95839.1"/>
    <property type="molecule type" value="Genomic_DNA"/>
</dbReference>
<dbReference type="Pfam" id="PF02826">
    <property type="entry name" value="2-Hacid_dh_C"/>
    <property type="match status" value="1"/>
</dbReference>
<dbReference type="PANTHER" id="PTHR43333">
    <property type="entry name" value="2-HACID_DH_C DOMAIN-CONTAINING PROTEIN"/>
    <property type="match status" value="1"/>
</dbReference>
<dbReference type="PANTHER" id="PTHR43333:SF1">
    <property type="entry name" value="D-ISOMER SPECIFIC 2-HYDROXYACID DEHYDROGENASE NAD-BINDING DOMAIN-CONTAINING PROTEIN"/>
    <property type="match status" value="1"/>
</dbReference>
<dbReference type="InterPro" id="IPR006140">
    <property type="entry name" value="D-isomer_DH_NAD-bd"/>
</dbReference>
<evidence type="ECO:0000256" key="2">
    <source>
        <dbReference type="ARBA" id="ARBA00023027"/>
    </source>
</evidence>
<evidence type="ECO:0000256" key="1">
    <source>
        <dbReference type="ARBA" id="ARBA00023002"/>
    </source>
</evidence>
<evidence type="ECO:0000259" key="3">
    <source>
        <dbReference type="Pfam" id="PF02826"/>
    </source>
</evidence>
<protein>
    <submittedName>
        <fullName evidence="4">Phosphoglycerate dehydrogenase</fullName>
    </submittedName>
</protein>
<dbReference type="Gene3D" id="3.40.50.720">
    <property type="entry name" value="NAD(P)-binding Rossmann-like Domain"/>
    <property type="match status" value="2"/>
</dbReference>
<organism evidence="4 5">
    <name type="scientific">Enhydrobacter aerosaccus</name>
    <dbReference type="NCBI Taxonomy" id="225324"/>
    <lineage>
        <taxon>Bacteria</taxon>
        <taxon>Pseudomonadati</taxon>
        <taxon>Pseudomonadota</taxon>
        <taxon>Alphaproteobacteria</taxon>
        <taxon>Hyphomicrobiales</taxon>
        <taxon>Enhydrobacter</taxon>
    </lineage>
</organism>
<sequence length="336" mass="35878">MSPASLKLLLSAHALRTWGPRIEAAVPAGSLSFVTAEDARAASEPCDADIAFMTREVTGRSSKDNSTPELQGFDAVMRAAPRLKWVQIHPAGAERPIYRELRSRGVKVTTASGATAVTVAHSVLGAVIALNRRFPLLADAQRRHAWEPRLAERSPRDLKGQHAVIVGMGPIGLNIAALLQVLGMISTGVRRSAEPVPPFEKVIPYQSLPEVLPGADWLILCCPASPLTRGIANANVFSALPDGAHLVNVSRGEIAVEKDVIAALAGGKLGGAYLDVFEKEPLDPGSPLWDMPNVIVSPHTASHSLGQNDAIFDIFLDNLSRFRAGLKLRNDVDDLG</sequence>
<feature type="domain" description="D-isomer specific 2-hydroxyacid dehydrogenase NAD-binding" evidence="3">
    <location>
        <begin position="125"/>
        <end position="301"/>
    </location>
</feature>
<gene>
    <name evidence="4" type="ORF">SAMN02745126_03052</name>
</gene>
<dbReference type="STRING" id="225324.SAMN02745126_03052"/>
<proteinExistence type="predicted"/>
<keyword evidence="5" id="KW-1185">Reference proteome</keyword>
<dbReference type="SUPFAM" id="SSF51735">
    <property type="entry name" value="NAD(P)-binding Rossmann-fold domains"/>
    <property type="match status" value="1"/>
</dbReference>
<name>A0A1T4PWK2_9HYPH</name>